<dbReference type="NCBIfam" id="NF002148">
    <property type="entry name" value="PRK00982.1-2"/>
    <property type="match status" value="1"/>
</dbReference>
<dbReference type="PROSITE" id="PS50075">
    <property type="entry name" value="CARRIER"/>
    <property type="match status" value="1"/>
</dbReference>
<accession>A0ABS2G7H6</accession>
<dbReference type="EMBL" id="JACSNV010000005">
    <property type="protein sequence ID" value="MBM6877424.1"/>
    <property type="molecule type" value="Genomic_DNA"/>
</dbReference>
<keyword evidence="2 7" id="KW-0444">Lipid biosynthesis</keyword>
<comment type="subcellular location">
    <subcellularLocation>
        <location evidence="7">Cytoplasm</location>
    </subcellularLocation>
</comment>
<dbReference type="SUPFAM" id="SSF47336">
    <property type="entry name" value="ACP-like"/>
    <property type="match status" value="1"/>
</dbReference>
<comment type="PTM">
    <text evidence="7">4'-phosphopantetheine is transferred from CoA to a specific serine of apo-ACP by AcpS. This modification is essential for activity because fatty acids are bound in thioester linkage to the sulfhydryl of the prosthetic group.</text>
</comment>
<dbReference type="Gene3D" id="1.10.1200.10">
    <property type="entry name" value="ACP-like"/>
    <property type="match status" value="1"/>
</dbReference>
<keyword evidence="3 7" id="KW-0597">Phosphoprotein</keyword>
<gene>
    <name evidence="7" type="primary">acpP</name>
    <name evidence="9" type="ORF">H9X83_04550</name>
</gene>
<evidence type="ECO:0000256" key="1">
    <source>
        <dbReference type="ARBA" id="ARBA00022450"/>
    </source>
</evidence>
<evidence type="ECO:0000256" key="6">
    <source>
        <dbReference type="ARBA" id="ARBA00023160"/>
    </source>
</evidence>
<keyword evidence="4 7" id="KW-0276">Fatty acid metabolism</keyword>
<evidence type="ECO:0000259" key="8">
    <source>
        <dbReference type="PROSITE" id="PS50075"/>
    </source>
</evidence>
<evidence type="ECO:0000256" key="3">
    <source>
        <dbReference type="ARBA" id="ARBA00022553"/>
    </source>
</evidence>
<comment type="similarity">
    <text evidence="7">Belongs to the acyl carrier protein (ACP) family.</text>
</comment>
<feature type="modified residue" description="O-(pantetheine 4'-phosphoryl)serine" evidence="7">
    <location>
        <position position="35"/>
    </location>
</feature>
<evidence type="ECO:0000256" key="2">
    <source>
        <dbReference type="ARBA" id="ARBA00022516"/>
    </source>
</evidence>
<dbReference type="InterPro" id="IPR009081">
    <property type="entry name" value="PP-bd_ACP"/>
</dbReference>
<dbReference type="NCBIfam" id="NF002150">
    <property type="entry name" value="PRK00982.1-4"/>
    <property type="match status" value="1"/>
</dbReference>
<protein>
    <recommendedName>
        <fullName evidence="7">Acyl carrier protein</fullName>
        <shortName evidence="7">ACP</shortName>
    </recommendedName>
</protein>
<proteinExistence type="inferred from homology"/>
<evidence type="ECO:0000256" key="5">
    <source>
        <dbReference type="ARBA" id="ARBA00023098"/>
    </source>
</evidence>
<keyword evidence="6 7" id="KW-0275">Fatty acid biosynthesis</keyword>
<keyword evidence="7" id="KW-0963">Cytoplasm</keyword>
<dbReference type="Pfam" id="PF00550">
    <property type="entry name" value="PP-binding"/>
    <property type="match status" value="1"/>
</dbReference>
<dbReference type="InterPro" id="IPR003231">
    <property type="entry name" value="ACP"/>
</dbReference>
<evidence type="ECO:0000256" key="4">
    <source>
        <dbReference type="ARBA" id="ARBA00022832"/>
    </source>
</evidence>
<evidence type="ECO:0000256" key="7">
    <source>
        <dbReference type="HAMAP-Rule" id="MF_01217"/>
    </source>
</evidence>
<dbReference type="InterPro" id="IPR036736">
    <property type="entry name" value="ACP-like_sf"/>
</dbReference>
<name>A0ABS2G7H6_9FIRM</name>
<comment type="caution">
    <text evidence="9">The sequence shown here is derived from an EMBL/GenBank/DDBJ whole genome shotgun (WGS) entry which is preliminary data.</text>
</comment>
<sequence>MMEEATVIKIIAEQLGISEDAIALDMTFADLHADSLDLFQIIAALEETYDLEFDNDEAEKLASVGDIVAYIEKALEN</sequence>
<keyword evidence="10" id="KW-1185">Reference proteome</keyword>
<organism evidence="9 10">
    <name type="scientific">Anaerotignum lactatifermentans</name>
    <dbReference type="NCBI Taxonomy" id="160404"/>
    <lineage>
        <taxon>Bacteria</taxon>
        <taxon>Bacillati</taxon>
        <taxon>Bacillota</taxon>
        <taxon>Clostridia</taxon>
        <taxon>Lachnospirales</taxon>
        <taxon>Anaerotignaceae</taxon>
        <taxon>Anaerotignum</taxon>
    </lineage>
</organism>
<dbReference type="HAMAP" id="MF_01217">
    <property type="entry name" value="Acyl_carrier"/>
    <property type="match status" value="1"/>
</dbReference>
<comment type="function">
    <text evidence="7">Carrier of the growing fatty acid chain in fatty acid biosynthesis.</text>
</comment>
<comment type="pathway">
    <text evidence="7">Lipid metabolism; fatty acid biosynthesis.</text>
</comment>
<reference evidence="9 10" key="1">
    <citation type="journal article" date="2021" name="Sci. Rep.">
        <title>The distribution of antibiotic resistance genes in chicken gut microbiota commensals.</title>
        <authorList>
            <person name="Juricova H."/>
            <person name="Matiasovicova J."/>
            <person name="Kubasova T."/>
            <person name="Cejkova D."/>
            <person name="Rychlik I."/>
        </authorList>
    </citation>
    <scope>NUCLEOTIDE SEQUENCE [LARGE SCALE GENOMIC DNA]</scope>
    <source>
        <strain evidence="9 10">An431b</strain>
    </source>
</reference>
<feature type="domain" description="Carrier" evidence="8">
    <location>
        <begin position="1"/>
        <end position="75"/>
    </location>
</feature>
<evidence type="ECO:0000313" key="9">
    <source>
        <dbReference type="EMBL" id="MBM6877424.1"/>
    </source>
</evidence>
<dbReference type="PANTHER" id="PTHR20863">
    <property type="entry name" value="ACYL CARRIER PROTEIN"/>
    <property type="match status" value="1"/>
</dbReference>
<dbReference type="PANTHER" id="PTHR20863:SF76">
    <property type="entry name" value="CARRIER DOMAIN-CONTAINING PROTEIN"/>
    <property type="match status" value="1"/>
</dbReference>
<keyword evidence="5 7" id="KW-0443">Lipid metabolism</keyword>
<dbReference type="Proteomes" id="UP000729290">
    <property type="component" value="Unassembled WGS sequence"/>
</dbReference>
<evidence type="ECO:0000313" key="10">
    <source>
        <dbReference type="Proteomes" id="UP000729290"/>
    </source>
</evidence>
<keyword evidence="1 7" id="KW-0596">Phosphopantetheine</keyword>